<dbReference type="PANTHER" id="PTHR19321">
    <property type="entry name" value="PROTEIN REGULATOR OF CYTOKINESIS 1 PRC1-RELATED"/>
    <property type="match status" value="1"/>
</dbReference>
<dbReference type="Proteomes" id="UP000076874">
    <property type="component" value="Unassembled WGS sequence"/>
</dbReference>
<keyword evidence="1" id="KW-0175">Coiled coil</keyword>
<feature type="coiled-coil region" evidence="1">
    <location>
        <begin position="224"/>
        <end position="258"/>
    </location>
</feature>
<dbReference type="GO" id="GO:0008017">
    <property type="term" value="F:microtubule binding"/>
    <property type="evidence" value="ECO:0007669"/>
    <property type="project" value="InterPro"/>
</dbReference>
<feature type="compositionally biased region" description="Low complexity" evidence="2">
    <location>
        <begin position="687"/>
        <end position="715"/>
    </location>
</feature>
<feature type="region of interest" description="Disordered" evidence="2">
    <location>
        <begin position="464"/>
        <end position="591"/>
    </location>
</feature>
<dbReference type="STRING" id="1081102.A0A162JCV5"/>
<proteinExistence type="predicted"/>
<feature type="compositionally biased region" description="Polar residues" evidence="2">
    <location>
        <begin position="760"/>
        <end position="782"/>
    </location>
</feature>
<evidence type="ECO:0000313" key="4">
    <source>
        <dbReference type="Proteomes" id="UP000076874"/>
    </source>
</evidence>
<name>A0A162JCV5_9HYPO</name>
<reference evidence="3 4" key="1">
    <citation type="journal article" date="2016" name="Genome Biol. Evol.">
        <title>Divergent and convergent evolution of fungal pathogenicity.</title>
        <authorList>
            <person name="Shang Y."/>
            <person name="Xiao G."/>
            <person name="Zheng P."/>
            <person name="Cen K."/>
            <person name="Zhan S."/>
            <person name="Wang C."/>
        </authorList>
    </citation>
    <scope>NUCLEOTIDE SEQUENCE [LARGE SCALE GENOMIC DNA]</scope>
    <source>
        <strain evidence="3 4">RCEF 264</strain>
    </source>
</reference>
<feature type="compositionally biased region" description="Low complexity" evidence="2">
    <location>
        <begin position="465"/>
        <end position="480"/>
    </location>
</feature>
<dbReference type="Pfam" id="PF03999">
    <property type="entry name" value="MAP65_ASE1"/>
    <property type="match status" value="1"/>
</dbReference>
<comment type="caution">
    <text evidence="3">The sequence shown here is derived from an EMBL/GenBank/DDBJ whole genome shotgun (WGS) entry which is preliminary data.</text>
</comment>
<evidence type="ECO:0000313" key="3">
    <source>
        <dbReference type="EMBL" id="OAA67082.1"/>
    </source>
</evidence>
<feature type="compositionally biased region" description="Low complexity" evidence="2">
    <location>
        <begin position="735"/>
        <end position="752"/>
    </location>
</feature>
<evidence type="ECO:0000256" key="2">
    <source>
        <dbReference type="SAM" id="MobiDB-lite"/>
    </source>
</evidence>
<feature type="region of interest" description="Disordered" evidence="2">
    <location>
        <begin position="730"/>
        <end position="864"/>
    </location>
</feature>
<feature type="region of interest" description="Disordered" evidence="2">
    <location>
        <begin position="676"/>
        <end position="717"/>
    </location>
</feature>
<dbReference type="GO" id="GO:0005737">
    <property type="term" value="C:cytoplasm"/>
    <property type="evidence" value="ECO:0007669"/>
    <property type="project" value="TreeGrafter"/>
</dbReference>
<sequence length="864" mass="96551">MDASYLSQQVNGIIDQLHGLFDEIGVSNHERETREEELFNALSEALHNQVRLVTAEKKSLVDEAQRTITAIRQMETSLDDSRSRRDYEGDEDLQVTYPLSRCLQVLKEKHAQISKIHRERFEQVRKLVEALESYSSHLESTFVRIQLPPTGPNQSIPLNFDLSPAYVDKLDAEFTRVYEEYTRRVATVKALSEHIIQLWAELGTPQAQTDAAIVKHYRDAPEQLGLHEDDLARLHAKREKLADEKKAREKRLKDLKAAVEDLWGKLGVEEHEKKAFLNGNRGCGMRQINEFEDELARLNEQKRQHLPAFVEDARCKLQQLWDVLYLSEDEMLEFTPAFSDVYSDALLEAHEREIARLEALREQRAPTLALVDRHQTLVRERDELAASSQDASRLMMRGQKGEKRDPGKLLREEKTRKRIAKELPKVTVELRKVLEAWEDEYGRPFLVHGERYLDTIYDDSRSTAHNHAAAANPGPRSKTPAGPPPAAATSTAKSTVKRTVAPNGGGPARNAPSRAGARTPTASAAAASTVKRIPPAGTANGKMSPSRIPAATSTGTRAPLGALKHGANSPERRPRVDPRCGGGNTETNGRAGTTTAAAASAAAAAAGGGMLRSAPILMRAPPPKMRELVPAHALELETPVNPYQYRGTHLGSSVNVRHVEPEDVYDDRYDDRYDERYDDRSQDSKAPSLRPHSQHSQQSLQSLRSQQSMQSMQSQYSNHDFGQLRQHNQHTYSSQQQRYLQQQQQQQQQQQPQPQPQQPHSQTESVRHISATSTTVSGSENWETYDDNSEPEPDASETYYAKMRAARGKRATPDGGLGRPPSAMAKRVRGLPPPASAAYAGHVTTDSEGNRIVSGSEWTDEDVF</sequence>
<gene>
    <name evidence="3" type="ORF">SPI_01658</name>
</gene>
<dbReference type="EMBL" id="AZHD01000002">
    <property type="protein sequence ID" value="OAA67082.1"/>
    <property type="molecule type" value="Genomic_DNA"/>
</dbReference>
<feature type="compositionally biased region" description="Low complexity" evidence="2">
    <location>
        <begin position="513"/>
        <end position="529"/>
    </location>
</feature>
<dbReference type="Gene3D" id="1.20.58.1520">
    <property type="match status" value="1"/>
</dbReference>
<keyword evidence="4" id="KW-1185">Reference proteome</keyword>
<protein>
    <submittedName>
        <fullName evidence="3">Microtubule-associated protein, MAP65/ASE1-type</fullName>
    </submittedName>
</protein>
<feature type="compositionally biased region" description="Acidic residues" evidence="2">
    <location>
        <begin position="783"/>
        <end position="795"/>
    </location>
</feature>
<dbReference type="GO" id="GO:1990023">
    <property type="term" value="C:mitotic spindle midzone"/>
    <property type="evidence" value="ECO:0007669"/>
    <property type="project" value="TreeGrafter"/>
</dbReference>
<dbReference type="OrthoDB" id="642895at2759"/>
<feature type="region of interest" description="Disordered" evidence="2">
    <location>
        <begin position="381"/>
        <end position="416"/>
    </location>
</feature>
<evidence type="ECO:0000256" key="1">
    <source>
        <dbReference type="SAM" id="Coils"/>
    </source>
</evidence>
<dbReference type="GO" id="GO:0051256">
    <property type="term" value="P:mitotic spindle midzone assembly"/>
    <property type="evidence" value="ECO:0007669"/>
    <property type="project" value="TreeGrafter"/>
</dbReference>
<dbReference type="AlphaFoldDB" id="A0A162JCV5"/>
<feature type="compositionally biased region" description="Basic and acidic residues" evidence="2">
    <location>
        <begin position="399"/>
        <end position="416"/>
    </location>
</feature>
<dbReference type="PANTHER" id="PTHR19321:SF41">
    <property type="entry name" value="FASCETTO-RELATED"/>
    <property type="match status" value="1"/>
</dbReference>
<accession>A0A162JCV5</accession>
<organism evidence="3 4">
    <name type="scientific">Niveomyces insectorum RCEF 264</name>
    <dbReference type="NCBI Taxonomy" id="1081102"/>
    <lineage>
        <taxon>Eukaryota</taxon>
        <taxon>Fungi</taxon>
        <taxon>Dikarya</taxon>
        <taxon>Ascomycota</taxon>
        <taxon>Pezizomycotina</taxon>
        <taxon>Sordariomycetes</taxon>
        <taxon>Hypocreomycetidae</taxon>
        <taxon>Hypocreales</taxon>
        <taxon>Cordycipitaceae</taxon>
        <taxon>Niveomyces</taxon>
    </lineage>
</organism>
<dbReference type="InterPro" id="IPR007145">
    <property type="entry name" value="MAP65_Ase1_PRC1"/>
</dbReference>